<evidence type="ECO:0000313" key="11">
    <source>
        <dbReference type="EMBL" id="SDC86661.1"/>
    </source>
</evidence>
<dbReference type="SUPFAM" id="SSF81296">
    <property type="entry name" value="E set domains"/>
    <property type="match status" value="1"/>
</dbReference>
<dbReference type="RefSeq" id="WP_090854165.1">
    <property type="nucleotide sequence ID" value="NZ_FMZM01000004.1"/>
</dbReference>
<organism evidence="11 12">
    <name type="scientific">Nocardioides lianchengensis</name>
    <dbReference type="NCBI Taxonomy" id="1045774"/>
    <lineage>
        <taxon>Bacteria</taxon>
        <taxon>Bacillati</taxon>
        <taxon>Actinomycetota</taxon>
        <taxon>Actinomycetes</taxon>
        <taxon>Propionibacteriales</taxon>
        <taxon>Nocardioidaceae</taxon>
        <taxon>Nocardioides</taxon>
    </lineage>
</organism>
<dbReference type="EMBL" id="FMZM01000004">
    <property type="protein sequence ID" value="SDC86661.1"/>
    <property type="molecule type" value="Genomic_DNA"/>
</dbReference>
<reference evidence="11 12" key="1">
    <citation type="submission" date="2016-10" db="EMBL/GenBank/DDBJ databases">
        <authorList>
            <person name="de Groot N.N."/>
        </authorList>
    </citation>
    <scope>NUCLEOTIDE SEQUENCE [LARGE SCALE GENOMIC DNA]</scope>
    <source>
        <strain evidence="11 12">CGMCC 4.6858</strain>
    </source>
</reference>
<keyword evidence="8" id="KW-0472">Membrane</keyword>
<keyword evidence="6" id="KW-1133">Transmembrane helix</keyword>
<sequence length="555" mass="56767">MTRSLPQVRRSGVLLALVALVAALVLGTAAPASAHALLVSTDPVEGSVLPESPERITFTFSEAVTSVPDGVQAYDAAGEPLGSAVEVSGEEVGVVLDEEVAEGTVVVVWRVLSDDGHPVSGSLTFSVGAPSPTVVPPPDVDTSTSDVPPELSAARGVGYVGLLLAVGLVGFALLLLPGDRTTDRARRRLVVATRGATAVTALAWLVTLPLTATYQLGGQGSWTSGDAWALLTLTEYGVVAAVVLGTALAVLLLGDGRPGPVRTRVALAAAAVAVAAPALTGHTRAAPPELLAIGADVVHLVAGSVWLGGLVALVLVLPDLAGRGELGAEVLARFSGVGAVVLGVLVVTGSVLAWRILGSWGGLVDTGYGRLLLVKIGAAAVVAALAAWNRFALVPRFRRAERRRDRRSGAELVVRTTFAEAGVLVALLLVTGVLVDTSPETGRAAVEAADTGPHEGQLGPYEIVAAISPHTVGPNTVTVQVRDGGAPIDALEAPRARLSTDDVDLGTLALEKVGIGTYSAEVVVPAAGRWDLQVSLRTTEFDNPVTSLRFTVSER</sequence>
<dbReference type="Pfam" id="PF05425">
    <property type="entry name" value="CopD"/>
    <property type="match status" value="1"/>
</dbReference>
<accession>A0A1G6Q339</accession>
<evidence type="ECO:0000256" key="2">
    <source>
        <dbReference type="ARBA" id="ARBA00022475"/>
    </source>
</evidence>
<keyword evidence="4" id="KW-0479">Metal-binding</keyword>
<dbReference type="STRING" id="1045774.SAMN05421872_104244"/>
<dbReference type="InterPro" id="IPR014756">
    <property type="entry name" value="Ig_E-set"/>
</dbReference>
<gene>
    <name evidence="11" type="ORF">SAMN05421872_104244</name>
</gene>
<evidence type="ECO:0000256" key="1">
    <source>
        <dbReference type="ARBA" id="ARBA00004651"/>
    </source>
</evidence>
<dbReference type="InterPro" id="IPR032694">
    <property type="entry name" value="CopC/D"/>
</dbReference>
<dbReference type="InterPro" id="IPR006311">
    <property type="entry name" value="TAT_signal"/>
</dbReference>
<proteinExistence type="predicted"/>
<feature type="domain" description="Copper resistance protein D" evidence="10">
    <location>
        <begin position="329"/>
        <end position="434"/>
    </location>
</feature>
<evidence type="ECO:0000256" key="7">
    <source>
        <dbReference type="ARBA" id="ARBA00023008"/>
    </source>
</evidence>
<dbReference type="GO" id="GO:0046688">
    <property type="term" value="P:response to copper ion"/>
    <property type="evidence" value="ECO:0007669"/>
    <property type="project" value="InterPro"/>
</dbReference>
<keyword evidence="3" id="KW-0812">Transmembrane</keyword>
<dbReference type="Proteomes" id="UP000199034">
    <property type="component" value="Unassembled WGS sequence"/>
</dbReference>
<evidence type="ECO:0000256" key="5">
    <source>
        <dbReference type="ARBA" id="ARBA00022729"/>
    </source>
</evidence>
<evidence type="ECO:0000256" key="8">
    <source>
        <dbReference type="ARBA" id="ARBA00023136"/>
    </source>
</evidence>
<evidence type="ECO:0000313" key="12">
    <source>
        <dbReference type="Proteomes" id="UP000199034"/>
    </source>
</evidence>
<dbReference type="InterPro" id="IPR007348">
    <property type="entry name" value="CopC_dom"/>
</dbReference>
<evidence type="ECO:0000256" key="3">
    <source>
        <dbReference type="ARBA" id="ARBA00022692"/>
    </source>
</evidence>
<feature type="domain" description="CopC" evidence="9">
    <location>
        <begin position="35"/>
        <end position="127"/>
    </location>
</feature>
<name>A0A1G6Q339_9ACTN</name>
<dbReference type="GO" id="GO:0042597">
    <property type="term" value="C:periplasmic space"/>
    <property type="evidence" value="ECO:0007669"/>
    <property type="project" value="InterPro"/>
</dbReference>
<dbReference type="InterPro" id="IPR008457">
    <property type="entry name" value="Cu-R_CopD_dom"/>
</dbReference>
<dbReference type="PANTHER" id="PTHR34820">
    <property type="entry name" value="INNER MEMBRANE PROTEIN YEBZ"/>
    <property type="match status" value="1"/>
</dbReference>
<dbReference type="GO" id="GO:0005507">
    <property type="term" value="F:copper ion binding"/>
    <property type="evidence" value="ECO:0007669"/>
    <property type="project" value="InterPro"/>
</dbReference>
<keyword evidence="2" id="KW-1003">Cell membrane</keyword>
<evidence type="ECO:0000259" key="9">
    <source>
        <dbReference type="Pfam" id="PF04234"/>
    </source>
</evidence>
<dbReference type="Pfam" id="PF04234">
    <property type="entry name" value="CopC"/>
    <property type="match status" value="1"/>
</dbReference>
<protein>
    <submittedName>
        <fullName evidence="11">Copper transport protein</fullName>
    </submittedName>
</protein>
<dbReference type="Gene3D" id="2.60.40.1220">
    <property type="match status" value="1"/>
</dbReference>
<evidence type="ECO:0000256" key="4">
    <source>
        <dbReference type="ARBA" id="ARBA00022723"/>
    </source>
</evidence>
<dbReference type="InterPro" id="IPR014755">
    <property type="entry name" value="Cu-Rt/internalin_Ig-like"/>
</dbReference>
<evidence type="ECO:0000256" key="6">
    <source>
        <dbReference type="ARBA" id="ARBA00022989"/>
    </source>
</evidence>
<dbReference type="OrthoDB" id="5242236at2"/>
<dbReference type="GO" id="GO:0006825">
    <property type="term" value="P:copper ion transport"/>
    <property type="evidence" value="ECO:0007669"/>
    <property type="project" value="InterPro"/>
</dbReference>
<keyword evidence="5" id="KW-0732">Signal</keyword>
<dbReference type="PANTHER" id="PTHR34820:SF4">
    <property type="entry name" value="INNER MEMBRANE PROTEIN YEBZ"/>
    <property type="match status" value="1"/>
</dbReference>
<dbReference type="GO" id="GO:0005886">
    <property type="term" value="C:plasma membrane"/>
    <property type="evidence" value="ECO:0007669"/>
    <property type="project" value="UniProtKB-SubCell"/>
</dbReference>
<keyword evidence="7" id="KW-0186">Copper</keyword>
<dbReference type="PROSITE" id="PS51318">
    <property type="entry name" value="TAT"/>
    <property type="match status" value="1"/>
</dbReference>
<comment type="subcellular location">
    <subcellularLocation>
        <location evidence="1">Cell membrane</location>
        <topology evidence="1">Multi-pass membrane protein</topology>
    </subcellularLocation>
</comment>
<keyword evidence="12" id="KW-1185">Reference proteome</keyword>
<evidence type="ECO:0000259" key="10">
    <source>
        <dbReference type="Pfam" id="PF05425"/>
    </source>
</evidence>
<dbReference type="AlphaFoldDB" id="A0A1G6Q339"/>